<accession>A0AAD8E3B6</accession>
<reference evidence="2" key="2">
    <citation type="submission" date="2023-05" db="EMBL/GenBank/DDBJ databases">
        <authorList>
            <person name="Fouks B."/>
        </authorList>
    </citation>
    <scope>NUCLEOTIDE SEQUENCE</scope>
    <source>
        <strain evidence="2">Stay&amp;Tobe</strain>
        <tissue evidence="2">Testes</tissue>
    </source>
</reference>
<dbReference type="Proteomes" id="UP001233999">
    <property type="component" value="Unassembled WGS sequence"/>
</dbReference>
<proteinExistence type="predicted"/>
<evidence type="ECO:0000259" key="1">
    <source>
        <dbReference type="Pfam" id="PF18403"/>
    </source>
</evidence>
<dbReference type="InterPro" id="IPR040525">
    <property type="entry name" value="UGGT_TRXL_4"/>
</dbReference>
<dbReference type="GO" id="GO:0005783">
    <property type="term" value="C:endoplasmic reticulum"/>
    <property type="evidence" value="ECO:0007669"/>
    <property type="project" value="TreeGrafter"/>
</dbReference>
<dbReference type="EMBL" id="JASPKZ010010117">
    <property type="protein sequence ID" value="KAJ9575219.1"/>
    <property type="molecule type" value="Genomic_DNA"/>
</dbReference>
<dbReference type="AlphaFoldDB" id="A0AAD8E3B6"/>
<keyword evidence="3" id="KW-1185">Reference proteome</keyword>
<dbReference type="Pfam" id="PF18403">
    <property type="entry name" value="Thioredoxin_15"/>
    <property type="match status" value="1"/>
</dbReference>
<dbReference type="GO" id="GO:0051082">
    <property type="term" value="F:unfolded protein binding"/>
    <property type="evidence" value="ECO:0007669"/>
    <property type="project" value="TreeGrafter"/>
</dbReference>
<organism evidence="2 3">
    <name type="scientific">Diploptera punctata</name>
    <name type="common">Pacific beetle cockroach</name>
    <dbReference type="NCBI Taxonomy" id="6984"/>
    <lineage>
        <taxon>Eukaryota</taxon>
        <taxon>Metazoa</taxon>
        <taxon>Ecdysozoa</taxon>
        <taxon>Arthropoda</taxon>
        <taxon>Hexapoda</taxon>
        <taxon>Insecta</taxon>
        <taxon>Pterygota</taxon>
        <taxon>Neoptera</taxon>
        <taxon>Polyneoptera</taxon>
        <taxon>Dictyoptera</taxon>
        <taxon>Blattodea</taxon>
        <taxon>Blaberoidea</taxon>
        <taxon>Blaberidae</taxon>
        <taxon>Diplopterinae</taxon>
        <taxon>Diploptera</taxon>
    </lineage>
</organism>
<dbReference type="GO" id="GO:0003980">
    <property type="term" value="F:UDP-glucose:glycoprotein glucosyltransferase activity"/>
    <property type="evidence" value="ECO:0007669"/>
    <property type="project" value="InterPro"/>
</dbReference>
<comment type="caution">
    <text evidence="2">The sequence shown here is derived from an EMBL/GenBank/DDBJ whole genome shotgun (WGS) entry which is preliminary data.</text>
</comment>
<dbReference type="PANTHER" id="PTHR11226">
    <property type="entry name" value="UDP-GLUCOSE GLYCOPROTEIN:GLUCOSYLTRANSFERASE"/>
    <property type="match status" value="1"/>
</dbReference>
<evidence type="ECO:0000313" key="3">
    <source>
        <dbReference type="Proteomes" id="UP001233999"/>
    </source>
</evidence>
<reference evidence="2" key="1">
    <citation type="journal article" date="2023" name="IScience">
        <title>Live-bearing cockroach genome reveals convergent evolutionary mechanisms linked to viviparity in insects and beyond.</title>
        <authorList>
            <person name="Fouks B."/>
            <person name="Harrison M.C."/>
            <person name="Mikhailova A.A."/>
            <person name="Marchal E."/>
            <person name="English S."/>
            <person name="Carruthers M."/>
            <person name="Jennings E.C."/>
            <person name="Chiamaka E.L."/>
            <person name="Frigard R.A."/>
            <person name="Pippel M."/>
            <person name="Attardo G.M."/>
            <person name="Benoit J.B."/>
            <person name="Bornberg-Bauer E."/>
            <person name="Tobe S.S."/>
        </authorList>
    </citation>
    <scope>NUCLEOTIDE SEQUENCE</scope>
    <source>
        <strain evidence="2">Stay&amp;Tobe</strain>
    </source>
</reference>
<feature type="domain" description="UDP-glucose:glycoprotein glucosyltransferase thioredoxin-like" evidence="1">
    <location>
        <begin position="1"/>
        <end position="159"/>
    </location>
</feature>
<name>A0AAD8E3B6_DIPPU</name>
<dbReference type="GO" id="GO:0036503">
    <property type="term" value="P:ERAD pathway"/>
    <property type="evidence" value="ECO:0007669"/>
    <property type="project" value="TreeGrafter"/>
</dbReference>
<dbReference type="GO" id="GO:0018279">
    <property type="term" value="P:protein N-linked glycosylation via asparagine"/>
    <property type="evidence" value="ECO:0007669"/>
    <property type="project" value="TreeGrafter"/>
</dbReference>
<dbReference type="PANTHER" id="PTHR11226:SF0">
    <property type="entry name" value="UDP-GLUCOSE:GLYCOPROTEIN GLUCOSYLTRANSFERASE"/>
    <property type="match status" value="1"/>
</dbReference>
<protein>
    <recommendedName>
        <fullName evidence="1">UDP-glucose:glycoprotein glucosyltransferase thioredoxin-like domain-containing protein</fullName>
    </recommendedName>
</protein>
<evidence type="ECO:0000313" key="2">
    <source>
        <dbReference type="EMBL" id="KAJ9575219.1"/>
    </source>
</evidence>
<dbReference type="InterPro" id="IPR009448">
    <property type="entry name" value="UDP-g_GGtrans"/>
</dbReference>
<gene>
    <name evidence="2" type="ORF">L9F63_025830</name>
</gene>
<sequence length="329" mass="36604">MRSSGSIRVGVLLNPSMLQPSHAREYINAVLSDDNLVNAINNGNKNVEDISVPGVDASGLTDELEKLDLELMKVHQAYCQKVLNIPAGSRAIVTNGRILGPLEETEKFTLDDFSLLERYSLNNYGDKIMQTIKKNNIEIEDDSSDALQNSDVLMQAVALLVSRPQTRSRFEIPVHTDIHSVVKLPPHNASEPAFDLAVIVDPVSRGAQRVGPILSVLQEVLNCHIKVYLNCVEKNSDMPLKGNITFLSICLEPEIHFTSDGRQTSGPMARFANMPTSPLLTQNMQVPENWLVESVRSPYDLDNIRLEDVDSVVHSEFELEYLLFRGSLL</sequence>